<comment type="similarity">
    <text evidence="1">Belongs to the maelstrom family.</text>
</comment>
<proteinExistence type="inferred from homology"/>
<evidence type="ECO:0000256" key="3">
    <source>
        <dbReference type="SAM" id="MobiDB-lite"/>
    </source>
</evidence>
<evidence type="ECO:0000256" key="1">
    <source>
        <dbReference type="ARBA" id="ARBA00007057"/>
    </source>
</evidence>
<dbReference type="InterPro" id="IPR024970">
    <property type="entry name" value="Maelstrom"/>
</dbReference>
<feature type="region of interest" description="Disordered" evidence="3">
    <location>
        <begin position="52"/>
        <end position="72"/>
    </location>
</feature>
<organism evidence="5 6">
    <name type="scientific">Parelaphostrongylus tenuis</name>
    <name type="common">Meningeal worm</name>
    <dbReference type="NCBI Taxonomy" id="148309"/>
    <lineage>
        <taxon>Eukaryota</taxon>
        <taxon>Metazoa</taxon>
        <taxon>Ecdysozoa</taxon>
        <taxon>Nematoda</taxon>
        <taxon>Chromadorea</taxon>
        <taxon>Rhabditida</taxon>
        <taxon>Rhabditina</taxon>
        <taxon>Rhabditomorpha</taxon>
        <taxon>Strongyloidea</taxon>
        <taxon>Metastrongylidae</taxon>
        <taxon>Parelaphostrongylus</taxon>
    </lineage>
</organism>
<dbReference type="EMBL" id="JAHQIW010003392">
    <property type="protein sequence ID" value="KAJ1358508.1"/>
    <property type="molecule type" value="Genomic_DNA"/>
</dbReference>
<evidence type="ECO:0000256" key="2">
    <source>
        <dbReference type="ARBA" id="ARBA00023158"/>
    </source>
</evidence>
<evidence type="ECO:0000313" key="6">
    <source>
        <dbReference type="Proteomes" id="UP001196413"/>
    </source>
</evidence>
<evidence type="ECO:0000259" key="4">
    <source>
        <dbReference type="Pfam" id="PF13017"/>
    </source>
</evidence>
<name>A0AAD5MKT4_PARTN</name>
<keyword evidence="6" id="KW-1185">Reference proteome</keyword>
<comment type="caution">
    <text evidence="5">The sequence shown here is derived from an EMBL/GenBank/DDBJ whole genome shotgun (WGS) entry which is preliminary data.</text>
</comment>
<dbReference type="AlphaFoldDB" id="A0AAD5MKT4"/>
<accession>A0AAD5MKT4</accession>
<gene>
    <name evidence="5" type="ORF">KIN20_016950</name>
</gene>
<protein>
    <recommendedName>
        <fullName evidence="4">Maelstrom domain-containing protein</fullName>
    </recommendedName>
</protein>
<feature type="compositionally biased region" description="Basic and acidic residues" evidence="3">
    <location>
        <begin position="55"/>
        <end position="70"/>
    </location>
</feature>
<reference evidence="5" key="1">
    <citation type="submission" date="2021-06" db="EMBL/GenBank/DDBJ databases">
        <title>Parelaphostrongylus tenuis whole genome reference sequence.</title>
        <authorList>
            <person name="Garwood T.J."/>
            <person name="Larsen P.A."/>
            <person name="Fountain-Jones N.M."/>
            <person name="Garbe J.R."/>
            <person name="Macchietto M.G."/>
            <person name="Kania S.A."/>
            <person name="Gerhold R.W."/>
            <person name="Richards J.E."/>
            <person name="Wolf T.M."/>
        </authorList>
    </citation>
    <scope>NUCLEOTIDE SEQUENCE</scope>
    <source>
        <strain evidence="5">MNPRO001-30</strain>
        <tissue evidence="5">Meninges</tissue>
    </source>
</reference>
<sequence>MKNLEMPLIEVVWNSILHLLSNRWLRDDVKDLAMASRRDNLNHRFIPFEQSLAARRREGPGDGSQRDNSNHRFVPFEQSLAARQREGPGDGSQRDNSNHRFVPVKQSLAASKSEGFGYISRSGSLEQSSSMRSNTASVSRFDLPTSPHTACNSMRSNTASVTSLDLPTSSHTAYNSKRSNIEAKRFLAKRDYFDNLRYRYATEGAFPEVLMQFITVSPYIVMSSMNDEILVYPAEISITDFSLRRGIQSCWSSLVNFDPKYLGVNRHLCDYNVVEQKAAVLDIPLRTSLGINPCNVWKILTTKCHSNGVLVCDAEQAEIVERALAFLAGTVGCEELTKHAEVVERMFTAQSFMAHLARDYYRVVKAPAPIHLKRDRIDLEFSKAKERSRCFSKCCDYHESRLSDHQSRQHCPLSRAAVLIDAVCTLSFSANLDNFRDHYVPEKHLMNIVLVDSPSLQNDHDMSRRTEHAVNGKTAQADRGAAKSTNFGCYSKKSPKIRYEIVSPEENPFKRHRKVKVDLIHAISRMAKMCSMDDPIVIHP</sequence>
<dbReference type="GO" id="GO:0031047">
    <property type="term" value="P:regulatory ncRNA-mediated gene silencing"/>
    <property type="evidence" value="ECO:0007669"/>
    <property type="project" value="UniProtKB-KW"/>
</dbReference>
<dbReference type="GO" id="GO:0060964">
    <property type="term" value="P:regulation of miRNA-mediated gene silencing"/>
    <property type="evidence" value="ECO:0007669"/>
    <property type="project" value="InterPro"/>
</dbReference>
<feature type="domain" description="Maelstrom" evidence="4">
    <location>
        <begin position="229"/>
        <end position="420"/>
    </location>
</feature>
<dbReference type="Pfam" id="PF13017">
    <property type="entry name" value="Maelstrom"/>
    <property type="match status" value="1"/>
</dbReference>
<keyword evidence="2" id="KW-0943">RNA-mediated gene silencing</keyword>
<dbReference type="Proteomes" id="UP001196413">
    <property type="component" value="Unassembled WGS sequence"/>
</dbReference>
<evidence type="ECO:0000313" key="5">
    <source>
        <dbReference type="EMBL" id="KAJ1358508.1"/>
    </source>
</evidence>